<reference evidence="3" key="1">
    <citation type="submission" date="2016-10" db="EMBL/GenBank/DDBJ databases">
        <authorList>
            <person name="Varghese N."/>
            <person name="Submissions S."/>
        </authorList>
    </citation>
    <scope>NUCLEOTIDE SEQUENCE [LARGE SCALE GENOMIC DNA]</scope>
    <source>
        <strain evidence="3">DS-12</strain>
    </source>
</reference>
<gene>
    <name evidence="2" type="ORF">SAMN05421741_104189</name>
</gene>
<dbReference type="Proteomes" id="UP000199036">
    <property type="component" value="Unassembled WGS sequence"/>
</dbReference>
<accession>A0A1I4YIN2</accession>
<evidence type="ECO:0000313" key="3">
    <source>
        <dbReference type="Proteomes" id="UP000199036"/>
    </source>
</evidence>
<protein>
    <submittedName>
        <fullName evidence="2">Uncharacterized protein</fullName>
    </submittedName>
</protein>
<evidence type="ECO:0000256" key="1">
    <source>
        <dbReference type="SAM" id="MobiDB-lite"/>
    </source>
</evidence>
<proteinExistence type="predicted"/>
<dbReference type="RefSeq" id="WP_143095586.1">
    <property type="nucleotide sequence ID" value="NZ_FOVI01000004.1"/>
</dbReference>
<keyword evidence="3" id="KW-1185">Reference proteome</keyword>
<feature type="region of interest" description="Disordered" evidence="1">
    <location>
        <begin position="1"/>
        <end position="63"/>
    </location>
</feature>
<name>A0A1I4YIN2_9FLAO</name>
<dbReference type="AlphaFoldDB" id="A0A1I4YIN2"/>
<dbReference type="EMBL" id="FOVI01000004">
    <property type="protein sequence ID" value="SFN37901.1"/>
    <property type="molecule type" value="Genomic_DNA"/>
</dbReference>
<evidence type="ECO:0000313" key="2">
    <source>
        <dbReference type="EMBL" id="SFN37901.1"/>
    </source>
</evidence>
<dbReference type="OrthoDB" id="9929644at2"/>
<feature type="compositionally biased region" description="Basic and acidic residues" evidence="1">
    <location>
        <begin position="1"/>
        <end position="32"/>
    </location>
</feature>
<sequence length="63" mass="7449">MKKTDENDAKKGFNKKEQHHADDIPKTSEKIDPMGTEVMQEDEYQKKKHGELPEEDQKKNHKK</sequence>
<organism evidence="2 3">
    <name type="scientific">Paenimyroides ummariense</name>
    <dbReference type="NCBI Taxonomy" id="913024"/>
    <lineage>
        <taxon>Bacteria</taxon>
        <taxon>Pseudomonadati</taxon>
        <taxon>Bacteroidota</taxon>
        <taxon>Flavobacteriia</taxon>
        <taxon>Flavobacteriales</taxon>
        <taxon>Flavobacteriaceae</taxon>
        <taxon>Paenimyroides</taxon>
    </lineage>
</organism>
<dbReference type="STRING" id="913024.SAMN05421741_104189"/>
<feature type="compositionally biased region" description="Basic and acidic residues" evidence="1">
    <location>
        <begin position="50"/>
        <end position="63"/>
    </location>
</feature>